<dbReference type="Proteomes" id="UP000285666">
    <property type="component" value="Unassembled WGS sequence"/>
</dbReference>
<dbReference type="Proteomes" id="UP000266376">
    <property type="component" value="Unassembled WGS sequence"/>
</dbReference>
<dbReference type="InterPro" id="IPR008927">
    <property type="entry name" value="6-PGluconate_DH-like_C_sf"/>
</dbReference>
<evidence type="ECO:0000256" key="5">
    <source>
        <dbReference type="ARBA" id="ARBA00023027"/>
    </source>
</evidence>
<keyword evidence="8 13" id="KW-1208">Phospholipid metabolism</keyword>
<dbReference type="NCBIfam" id="NF000940">
    <property type="entry name" value="PRK00094.1-2"/>
    <property type="match status" value="1"/>
</dbReference>
<evidence type="ECO:0000259" key="19">
    <source>
        <dbReference type="Pfam" id="PF07479"/>
    </source>
</evidence>
<sequence>MAKVSVIGAGSWGTALALLLSKNGHDVTMWSILEDEIRMLDKEREHKSKLPGVKLPDTMKFTTDLKEAVEGKDFLVLAVPSTFTRGTAKNMCPYVAEGQIIVDVAKGIEEATLMTLSQQIEDEIPQADVAVLSGPSHAEEVGRGLPTTVVVGAKTEKTAEYLQQMFASEVFRVYTSPDMLGMELGGSLKNVIALAAGIADGMGYGDNTKAALITRGIAEIARLGVKMGGAVETFSGLTGIGDLIVTCASVHSRNRKAGYLMGQGKSMQEAMDEVQMVVEGVYSAKAAVKLGEKYGVSLPIINKVSEVLFDGKDPKEAVNELMLRDNKAEHTALPWEKKL</sequence>
<comment type="function">
    <text evidence="13">Catalyzes the reduction of the glycolytic intermediate dihydroxyacetone phosphate (DHAP) to sn-glycerol 3-phosphate (G3P), the key precursor for phospholipid synthesis.</text>
</comment>
<dbReference type="PROSITE" id="PS00957">
    <property type="entry name" value="NAD_G3PDH"/>
    <property type="match status" value="1"/>
</dbReference>
<feature type="domain" description="Glycerol-3-phosphate dehydrogenase NAD-dependent N-terminal" evidence="18">
    <location>
        <begin position="3"/>
        <end position="158"/>
    </location>
</feature>
<dbReference type="AlphaFoldDB" id="A0A395XML0"/>
<feature type="binding site" evidence="13">
    <location>
        <position position="134"/>
    </location>
    <ligand>
        <name>sn-glycerol 3-phosphate</name>
        <dbReference type="ChEBI" id="CHEBI:57597"/>
    </ligand>
</feature>
<feature type="binding site" evidence="13">
    <location>
        <position position="12"/>
    </location>
    <ligand>
        <name>NADPH</name>
        <dbReference type="ChEBI" id="CHEBI:57783"/>
    </ligand>
</feature>
<evidence type="ECO:0000259" key="18">
    <source>
        <dbReference type="Pfam" id="PF01210"/>
    </source>
</evidence>
<dbReference type="Pfam" id="PF01210">
    <property type="entry name" value="NAD_Gly3P_dh_N"/>
    <property type="match status" value="1"/>
</dbReference>
<dbReference type="PANTHER" id="PTHR11728">
    <property type="entry name" value="GLYCEROL-3-PHOSPHATE DEHYDROGENASE"/>
    <property type="match status" value="1"/>
</dbReference>
<dbReference type="InterPro" id="IPR013328">
    <property type="entry name" value="6PGD_dom2"/>
</dbReference>
<evidence type="ECO:0000256" key="8">
    <source>
        <dbReference type="ARBA" id="ARBA00023264"/>
    </source>
</evidence>
<dbReference type="FunFam" id="1.10.1040.10:FF:000001">
    <property type="entry name" value="Glycerol-3-phosphate dehydrogenase [NAD(P)+]"/>
    <property type="match status" value="1"/>
</dbReference>
<feature type="binding site" evidence="13">
    <location>
        <position position="11"/>
    </location>
    <ligand>
        <name>NADPH</name>
        <dbReference type="ChEBI" id="CHEBI:57783"/>
    </ligand>
</feature>
<protein>
    <recommendedName>
        <fullName evidence="11 13">Glycerol-3-phosphate dehydrogenase [NAD(P)+]</fullName>
        <ecNumber evidence="10 13">1.1.1.94</ecNumber>
    </recommendedName>
    <alternativeName>
        <fullName evidence="13">NAD(P)(+)-dependent glycerol-3-phosphate dehydrogenase</fullName>
    </alternativeName>
    <alternativeName>
        <fullName evidence="12 13">NAD(P)H-dependent dihydroxyacetone-phosphate reductase</fullName>
    </alternativeName>
</protein>
<evidence type="ECO:0000313" key="20">
    <source>
        <dbReference type="EMBL" id="RGK80258.1"/>
    </source>
</evidence>
<comment type="catalytic activity">
    <reaction evidence="9">
        <text>sn-glycerol 3-phosphate + NADP(+) = dihydroxyacetone phosphate + NADPH + H(+)</text>
        <dbReference type="Rhea" id="RHEA:11096"/>
        <dbReference type="ChEBI" id="CHEBI:15378"/>
        <dbReference type="ChEBI" id="CHEBI:57597"/>
        <dbReference type="ChEBI" id="CHEBI:57642"/>
        <dbReference type="ChEBI" id="CHEBI:57783"/>
        <dbReference type="ChEBI" id="CHEBI:58349"/>
        <dbReference type="EC" id="1.1.1.94"/>
    </reaction>
    <physiologicalReaction direction="right-to-left" evidence="9">
        <dbReference type="Rhea" id="RHEA:11098"/>
    </physiologicalReaction>
</comment>
<feature type="binding site" evidence="13">
    <location>
        <position position="277"/>
    </location>
    <ligand>
        <name>NADPH</name>
        <dbReference type="ChEBI" id="CHEBI:57783"/>
    </ligand>
</feature>
<dbReference type="SUPFAM" id="SSF48179">
    <property type="entry name" value="6-phosphogluconate dehydrogenase C-terminal domain-like"/>
    <property type="match status" value="1"/>
</dbReference>
<keyword evidence="5 13" id="KW-0520">NAD</keyword>
<feature type="binding site" evidence="13">
    <location>
        <position position="136"/>
    </location>
    <ligand>
        <name>sn-glycerol 3-phosphate</name>
        <dbReference type="ChEBI" id="CHEBI:57597"/>
    </ligand>
</feature>
<dbReference type="GO" id="GO:0005829">
    <property type="term" value="C:cytosol"/>
    <property type="evidence" value="ECO:0007669"/>
    <property type="project" value="TreeGrafter"/>
</dbReference>
<comment type="catalytic activity">
    <reaction evidence="13">
        <text>sn-glycerol 3-phosphate + NAD(+) = dihydroxyacetone phosphate + NADH + H(+)</text>
        <dbReference type="Rhea" id="RHEA:11092"/>
        <dbReference type="ChEBI" id="CHEBI:15378"/>
        <dbReference type="ChEBI" id="CHEBI:57540"/>
        <dbReference type="ChEBI" id="CHEBI:57597"/>
        <dbReference type="ChEBI" id="CHEBI:57642"/>
        <dbReference type="ChEBI" id="CHEBI:57945"/>
        <dbReference type="EC" id="1.1.1.94"/>
    </reaction>
</comment>
<dbReference type="EMBL" id="QSAJ01000013">
    <property type="protein sequence ID" value="RGW53977.1"/>
    <property type="molecule type" value="Genomic_DNA"/>
</dbReference>
<dbReference type="EC" id="1.1.1.94" evidence="10 13"/>
<evidence type="ECO:0000256" key="14">
    <source>
        <dbReference type="PIRSR" id="PIRSR000114-1"/>
    </source>
</evidence>
<dbReference type="Gene3D" id="3.40.50.720">
    <property type="entry name" value="NAD(P)-binding Rossmann-like Domain"/>
    <property type="match status" value="1"/>
</dbReference>
<feature type="binding site" evidence="16">
    <location>
        <begin position="8"/>
        <end position="13"/>
    </location>
    <ligand>
        <name>NAD(+)</name>
        <dbReference type="ChEBI" id="CHEBI:57540"/>
    </ligand>
</feature>
<dbReference type="UniPathway" id="UPA00940"/>
<dbReference type="GO" id="GO:0008654">
    <property type="term" value="P:phospholipid biosynthetic process"/>
    <property type="evidence" value="ECO:0007669"/>
    <property type="project" value="UniProtKB-KW"/>
</dbReference>
<evidence type="ECO:0000256" key="2">
    <source>
        <dbReference type="ARBA" id="ARBA00022516"/>
    </source>
</evidence>
<dbReference type="InterPro" id="IPR006168">
    <property type="entry name" value="G3P_DH_NAD-dep"/>
</dbReference>
<evidence type="ECO:0000256" key="1">
    <source>
        <dbReference type="ARBA" id="ARBA00011009"/>
    </source>
</evidence>
<evidence type="ECO:0000313" key="29">
    <source>
        <dbReference type="Proteomes" id="UP000285666"/>
    </source>
</evidence>
<dbReference type="Proteomes" id="UP000283652">
    <property type="component" value="Unassembled WGS sequence"/>
</dbReference>
<dbReference type="PANTHER" id="PTHR11728:SF1">
    <property type="entry name" value="GLYCEROL-3-PHOSPHATE DEHYDROGENASE [NAD(+)] 2, CHLOROPLASTIC"/>
    <property type="match status" value="1"/>
</dbReference>
<dbReference type="NCBIfam" id="NF000942">
    <property type="entry name" value="PRK00094.1-4"/>
    <property type="match status" value="1"/>
</dbReference>
<evidence type="ECO:0000313" key="22">
    <source>
        <dbReference type="EMBL" id="RGW53977.1"/>
    </source>
</evidence>
<reference evidence="25 26" key="1">
    <citation type="submission" date="2018-08" db="EMBL/GenBank/DDBJ databases">
        <title>A genome reference for cultivated species of the human gut microbiota.</title>
        <authorList>
            <person name="Zou Y."/>
            <person name="Xue W."/>
            <person name="Luo G."/>
        </authorList>
    </citation>
    <scope>NUCLEOTIDE SEQUENCE [LARGE SCALE GENOMIC DNA]</scope>
    <source>
        <strain evidence="22 26">AF12-11</strain>
        <strain evidence="21 27">AF25-11</strain>
        <strain evidence="24 29">AM23-7AC</strain>
        <strain evidence="23 28">AM40-15AC</strain>
        <strain evidence="20 25">TF09-3</strain>
    </source>
</reference>
<name>A0A395XML0_9FIRM</name>
<feature type="binding site" evidence="16">
    <location>
        <position position="138"/>
    </location>
    <ligand>
        <name>NAD(+)</name>
        <dbReference type="ChEBI" id="CHEBI:57540"/>
    </ligand>
</feature>
<feature type="binding site" evidence="13">
    <location>
        <position position="189"/>
    </location>
    <ligand>
        <name>sn-glycerol 3-phosphate</name>
        <dbReference type="ChEBI" id="CHEBI:57597"/>
    </ligand>
</feature>
<feature type="binding site" evidence="13">
    <location>
        <position position="254"/>
    </location>
    <ligand>
        <name>sn-glycerol 3-phosphate</name>
        <dbReference type="ChEBI" id="CHEBI:57597"/>
    </ligand>
</feature>
<evidence type="ECO:0000313" key="23">
    <source>
        <dbReference type="EMBL" id="RHB43074.1"/>
    </source>
</evidence>
<keyword evidence="7 13" id="KW-0594">Phospholipid biosynthesis</keyword>
<evidence type="ECO:0000313" key="28">
    <source>
        <dbReference type="Proteomes" id="UP000284883"/>
    </source>
</evidence>
<feature type="binding site" evidence="13">
    <location>
        <position position="279"/>
    </location>
    <ligand>
        <name>NADPH</name>
        <dbReference type="ChEBI" id="CHEBI:57783"/>
    </ligand>
</feature>
<evidence type="ECO:0000256" key="7">
    <source>
        <dbReference type="ARBA" id="ARBA00023209"/>
    </source>
</evidence>
<evidence type="ECO:0000313" key="21">
    <source>
        <dbReference type="EMBL" id="RGR58971.1"/>
    </source>
</evidence>
<dbReference type="EMBL" id="QSRA01000021">
    <property type="protein sequence ID" value="RGK80258.1"/>
    <property type="molecule type" value="Genomic_DNA"/>
</dbReference>
<feature type="binding site" evidence="16">
    <location>
        <position position="253"/>
    </location>
    <ligand>
        <name>NAD(+)</name>
        <dbReference type="ChEBI" id="CHEBI:57540"/>
    </ligand>
</feature>
<feature type="binding site" evidence="15">
    <location>
        <position position="106"/>
    </location>
    <ligand>
        <name>substrate</name>
    </ligand>
</feature>
<evidence type="ECO:0000256" key="12">
    <source>
        <dbReference type="ARBA" id="ARBA00080511"/>
    </source>
</evidence>
<comment type="caution">
    <text evidence="13">Lacks conserved residue(s) required for the propagation of feature annotation.</text>
</comment>
<feature type="binding site" evidence="13">
    <location>
        <position position="252"/>
    </location>
    <ligand>
        <name>sn-glycerol 3-phosphate</name>
        <dbReference type="ChEBI" id="CHEBI:57597"/>
    </ligand>
</feature>
<feature type="binding site" evidence="13">
    <location>
        <position position="138"/>
    </location>
    <ligand>
        <name>NADPH</name>
        <dbReference type="ChEBI" id="CHEBI:57783"/>
    </ligand>
</feature>
<dbReference type="EMBL" id="QSGQ01000001">
    <property type="protein sequence ID" value="RHB43074.1"/>
    <property type="molecule type" value="Genomic_DNA"/>
</dbReference>
<dbReference type="Proteomes" id="UP000261324">
    <property type="component" value="Unassembled WGS sequence"/>
</dbReference>
<feature type="binding site" evidence="13">
    <location>
        <position position="106"/>
    </location>
    <ligand>
        <name>sn-glycerol 3-phosphate</name>
        <dbReference type="ChEBI" id="CHEBI:57597"/>
    </ligand>
</feature>
<dbReference type="InterPro" id="IPR011128">
    <property type="entry name" value="G3P_DH_NAD-dep_N"/>
</dbReference>
<comment type="pathway">
    <text evidence="13">Membrane lipid metabolism; glycerophospholipid metabolism.</text>
</comment>
<feature type="binding site" evidence="13">
    <location>
        <position position="242"/>
    </location>
    <ligand>
        <name>sn-glycerol 3-phosphate</name>
        <dbReference type="ChEBI" id="CHEBI:57597"/>
    </ligand>
</feature>
<comment type="similarity">
    <text evidence="1 13 17">Belongs to the NAD-dependent glycerol-3-phosphate dehydrogenase family.</text>
</comment>
<evidence type="ECO:0000256" key="15">
    <source>
        <dbReference type="PIRSR" id="PIRSR000114-2"/>
    </source>
</evidence>
<keyword evidence="6 13" id="KW-0443">Lipid metabolism</keyword>
<evidence type="ECO:0000256" key="9">
    <source>
        <dbReference type="ARBA" id="ARBA00052716"/>
    </source>
</evidence>
<evidence type="ECO:0000256" key="13">
    <source>
        <dbReference type="HAMAP-Rule" id="MF_00394"/>
    </source>
</evidence>
<keyword evidence="2 13" id="KW-0444">Lipid biosynthesis</keyword>
<gene>
    <name evidence="13" type="primary">gpsA</name>
    <name evidence="24" type="ORF">DW658_01705</name>
    <name evidence="23" type="ORF">DW885_03420</name>
    <name evidence="22" type="ORF">DWV67_06955</name>
    <name evidence="21" type="ORF">DWY33_07815</name>
    <name evidence="20" type="ORF">DXC93_13465</name>
</gene>
<dbReference type="NCBIfam" id="NF000941">
    <property type="entry name" value="PRK00094.1-3"/>
    <property type="match status" value="1"/>
</dbReference>
<dbReference type="PRINTS" id="PR00077">
    <property type="entry name" value="GPDHDRGNASE"/>
</dbReference>
<keyword evidence="13" id="KW-0963">Cytoplasm</keyword>
<dbReference type="PIRSF" id="PIRSF000114">
    <property type="entry name" value="Glycerol-3-P_dh"/>
    <property type="match status" value="1"/>
</dbReference>
<organism evidence="22 26">
    <name type="scientific">Dorea formicigenerans</name>
    <dbReference type="NCBI Taxonomy" id="39486"/>
    <lineage>
        <taxon>Bacteria</taxon>
        <taxon>Bacillati</taxon>
        <taxon>Bacillota</taxon>
        <taxon>Clostridia</taxon>
        <taxon>Lachnospirales</taxon>
        <taxon>Lachnospiraceae</taxon>
        <taxon>Dorea</taxon>
    </lineage>
</organism>
<dbReference type="GO" id="GO:0005975">
    <property type="term" value="P:carbohydrate metabolic process"/>
    <property type="evidence" value="ECO:0007669"/>
    <property type="project" value="InterPro"/>
</dbReference>
<feature type="binding site" evidence="13">
    <location>
        <position position="253"/>
    </location>
    <ligand>
        <name>NADPH</name>
        <dbReference type="ChEBI" id="CHEBI:57783"/>
    </ligand>
</feature>
<evidence type="ECO:0000256" key="3">
    <source>
        <dbReference type="ARBA" id="ARBA00022857"/>
    </source>
</evidence>
<keyword evidence="4 13" id="KW-0560">Oxidoreductase</keyword>
<dbReference type="Pfam" id="PF07479">
    <property type="entry name" value="NAD_Gly3P_dh_C"/>
    <property type="match status" value="1"/>
</dbReference>
<dbReference type="Gene3D" id="1.10.1040.10">
    <property type="entry name" value="N-(1-d-carboxylethyl)-l-norvaline Dehydrogenase, domain 2"/>
    <property type="match status" value="1"/>
</dbReference>
<dbReference type="InterPro" id="IPR006109">
    <property type="entry name" value="G3P_DH_NAD-dep_C"/>
</dbReference>
<dbReference type="GO" id="GO:0006650">
    <property type="term" value="P:glycerophospholipid metabolic process"/>
    <property type="evidence" value="ECO:0007669"/>
    <property type="project" value="UniProtKB-UniRule"/>
</dbReference>
<dbReference type="FunFam" id="3.40.50.720:FF:000019">
    <property type="entry name" value="Glycerol-3-phosphate dehydrogenase [NAD(P)+]"/>
    <property type="match status" value="1"/>
</dbReference>
<accession>A0A395XML0</accession>
<evidence type="ECO:0000313" key="26">
    <source>
        <dbReference type="Proteomes" id="UP000266376"/>
    </source>
</evidence>
<feature type="active site" description="Proton acceptor" evidence="13 14">
    <location>
        <position position="189"/>
    </location>
</feature>
<evidence type="ECO:0000313" key="24">
    <source>
        <dbReference type="EMBL" id="RHF80990.1"/>
    </source>
</evidence>
<feature type="binding site" evidence="15">
    <location>
        <begin position="253"/>
        <end position="254"/>
    </location>
    <ligand>
        <name>substrate</name>
    </ligand>
</feature>
<comment type="subcellular location">
    <subcellularLocation>
        <location evidence="13">Cytoplasm</location>
    </subcellularLocation>
</comment>
<dbReference type="EMBL" id="QRUK01000011">
    <property type="protein sequence ID" value="RGR58971.1"/>
    <property type="molecule type" value="Genomic_DNA"/>
</dbReference>
<feature type="binding site" evidence="13">
    <location>
        <position position="106"/>
    </location>
    <ligand>
        <name>NADPH</name>
        <dbReference type="ChEBI" id="CHEBI:57783"/>
    </ligand>
</feature>
<feature type="binding site" evidence="16">
    <location>
        <position position="83"/>
    </location>
    <ligand>
        <name>NAD(+)</name>
        <dbReference type="ChEBI" id="CHEBI:57540"/>
    </ligand>
</feature>
<dbReference type="InterPro" id="IPR036291">
    <property type="entry name" value="NAD(P)-bd_dom_sf"/>
</dbReference>
<comment type="caution">
    <text evidence="22">The sequence shown here is derived from an EMBL/GenBank/DDBJ whole genome shotgun (WGS) entry which is preliminary data.</text>
</comment>
<dbReference type="GO" id="GO:0046167">
    <property type="term" value="P:glycerol-3-phosphate biosynthetic process"/>
    <property type="evidence" value="ECO:0007669"/>
    <property type="project" value="UniProtKB-UniRule"/>
</dbReference>
<dbReference type="EMBL" id="QRHN01000001">
    <property type="protein sequence ID" value="RHF80990.1"/>
    <property type="molecule type" value="Genomic_DNA"/>
</dbReference>
<dbReference type="SUPFAM" id="SSF51735">
    <property type="entry name" value="NAD(P)-binding Rossmann-fold domains"/>
    <property type="match status" value="1"/>
</dbReference>
<evidence type="ECO:0000256" key="11">
    <source>
        <dbReference type="ARBA" id="ARBA00069372"/>
    </source>
</evidence>
<dbReference type="RefSeq" id="WP_117660598.1">
    <property type="nucleotide sequence ID" value="NZ_QRHN01000001.1"/>
</dbReference>
<keyword evidence="3 13" id="KW-0521">NADP</keyword>
<evidence type="ECO:0000256" key="17">
    <source>
        <dbReference type="RuleBase" id="RU000437"/>
    </source>
</evidence>
<evidence type="ECO:0000313" key="25">
    <source>
        <dbReference type="Proteomes" id="UP000261324"/>
    </source>
</evidence>
<evidence type="ECO:0000256" key="16">
    <source>
        <dbReference type="PIRSR" id="PIRSR000114-3"/>
    </source>
</evidence>
<dbReference type="GO" id="GO:0051287">
    <property type="term" value="F:NAD binding"/>
    <property type="evidence" value="ECO:0007669"/>
    <property type="project" value="InterPro"/>
</dbReference>
<feature type="domain" description="Glycerol-3-phosphate dehydrogenase NAD-dependent C-terminal" evidence="19">
    <location>
        <begin position="178"/>
        <end position="319"/>
    </location>
</feature>
<evidence type="ECO:0000256" key="10">
    <source>
        <dbReference type="ARBA" id="ARBA00066687"/>
    </source>
</evidence>
<dbReference type="GO" id="GO:0047952">
    <property type="term" value="F:glycerol-3-phosphate dehydrogenase [NAD(P)+] activity"/>
    <property type="evidence" value="ECO:0007669"/>
    <property type="project" value="UniProtKB-UniRule"/>
</dbReference>
<feature type="binding site" evidence="13">
    <location>
        <position position="253"/>
    </location>
    <ligand>
        <name>sn-glycerol 3-phosphate</name>
        <dbReference type="ChEBI" id="CHEBI:57597"/>
    </ligand>
</feature>
<proteinExistence type="inferred from homology"/>
<evidence type="ECO:0000256" key="6">
    <source>
        <dbReference type="ARBA" id="ARBA00023098"/>
    </source>
</evidence>
<evidence type="ECO:0000256" key="4">
    <source>
        <dbReference type="ARBA" id="ARBA00023002"/>
    </source>
</evidence>
<evidence type="ECO:0000313" key="27">
    <source>
        <dbReference type="Proteomes" id="UP000283652"/>
    </source>
</evidence>
<dbReference type="Proteomes" id="UP000284883">
    <property type="component" value="Unassembled WGS sequence"/>
</dbReference>
<dbReference type="HAMAP" id="MF_00394">
    <property type="entry name" value="NAD_Glyc3P_dehydrog"/>
    <property type="match status" value="1"/>
</dbReference>
<keyword evidence="13" id="KW-0547">Nucleotide-binding</keyword>
<dbReference type="GO" id="GO:0046168">
    <property type="term" value="P:glycerol-3-phosphate catabolic process"/>
    <property type="evidence" value="ECO:0007669"/>
    <property type="project" value="InterPro"/>
</dbReference>